<sequence>MSPSVAGGDVISGHKTRSSLAPITFDASSPCTVDIQNRITGMSFTIFHGHNWQNIACVLLGTQTDIHGLRSDVTRLPTHLWLTDAQTRKHTLQGLTILCKSRGFTRRIPRVEILVSGRCS</sequence>
<gene>
    <name evidence="1" type="ORF">NP493_78g00035</name>
</gene>
<evidence type="ECO:0000313" key="2">
    <source>
        <dbReference type="Proteomes" id="UP001209878"/>
    </source>
</evidence>
<proteinExistence type="predicted"/>
<protein>
    <submittedName>
        <fullName evidence="1">Uncharacterized protein</fullName>
    </submittedName>
</protein>
<evidence type="ECO:0000313" key="1">
    <source>
        <dbReference type="EMBL" id="KAK2190478.1"/>
    </source>
</evidence>
<organism evidence="1 2">
    <name type="scientific">Ridgeia piscesae</name>
    <name type="common">Tubeworm</name>
    <dbReference type="NCBI Taxonomy" id="27915"/>
    <lineage>
        <taxon>Eukaryota</taxon>
        <taxon>Metazoa</taxon>
        <taxon>Spiralia</taxon>
        <taxon>Lophotrochozoa</taxon>
        <taxon>Annelida</taxon>
        <taxon>Polychaeta</taxon>
        <taxon>Sedentaria</taxon>
        <taxon>Canalipalpata</taxon>
        <taxon>Sabellida</taxon>
        <taxon>Siboglinidae</taxon>
        <taxon>Ridgeia</taxon>
    </lineage>
</organism>
<keyword evidence="2" id="KW-1185">Reference proteome</keyword>
<accession>A0AAD9UI72</accession>
<name>A0AAD9UI72_RIDPI</name>
<dbReference type="EMBL" id="JAODUO010000078">
    <property type="protein sequence ID" value="KAK2190478.1"/>
    <property type="molecule type" value="Genomic_DNA"/>
</dbReference>
<dbReference type="Proteomes" id="UP001209878">
    <property type="component" value="Unassembled WGS sequence"/>
</dbReference>
<dbReference type="AlphaFoldDB" id="A0AAD9UI72"/>
<comment type="caution">
    <text evidence="1">The sequence shown here is derived from an EMBL/GenBank/DDBJ whole genome shotgun (WGS) entry which is preliminary data.</text>
</comment>
<reference evidence="1" key="1">
    <citation type="journal article" date="2023" name="Mol. Biol. Evol.">
        <title>Third-Generation Sequencing Reveals the Adaptive Role of the Epigenome in Three Deep-Sea Polychaetes.</title>
        <authorList>
            <person name="Perez M."/>
            <person name="Aroh O."/>
            <person name="Sun Y."/>
            <person name="Lan Y."/>
            <person name="Juniper S.K."/>
            <person name="Young C.R."/>
            <person name="Angers B."/>
            <person name="Qian P.Y."/>
        </authorList>
    </citation>
    <scope>NUCLEOTIDE SEQUENCE</scope>
    <source>
        <strain evidence="1">R07B-5</strain>
    </source>
</reference>